<dbReference type="Gene3D" id="3.10.105.10">
    <property type="entry name" value="Dipeptide-binding Protein, Domain 3"/>
    <property type="match status" value="1"/>
</dbReference>
<dbReference type="SUPFAM" id="SSF53850">
    <property type="entry name" value="Periplasmic binding protein-like II"/>
    <property type="match status" value="1"/>
</dbReference>
<dbReference type="AlphaFoldDB" id="D1AX72"/>
<feature type="domain" description="Solute-binding protein family 5" evidence="5">
    <location>
        <begin position="73"/>
        <end position="418"/>
    </location>
</feature>
<evidence type="ECO:0000256" key="2">
    <source>
        <dbReference type="ARBA" id="ARBA00005695"/>
    </source>
</evidence>
<comment type="subcellular location">
    <subcellularLocation>
        <location evidence="1">Cell envelope</location>
    </subcellularLocation>
</comment>
<dbReference type="GeneID" id="29673238"/>
<gene>
    <name evidence="6" type="ordered locus">Smon_0416</name>
</gene>
<evidence type="ECO:0000313" key="7">
    <source>
        <dbReference type="Proteomes" id="UP000002072"/>
    </source>
</evidence>
<dbReference type="GO" id="GO:0015833">
    <property type="term" value="P:peptide transport"/>
    <property type="evidence" value="ECO:0007669"/>
    <property type="project" value="TreeGrafter"/>
</dbReference>
<dbReference type="GO" id="GO:0043190">
    <property type="term" value="C:ATP-binding cassette (ABC) transporter complex"/>
    <property type="evidence" value="ECO:0007669"/>
    <property type="project" value="InterPro"/>
</dbReference>
<proteinExistence type="inferred from homology"/>
<dbReference type="GO" id="GO:1904680">
    <property type="term" value="F:peptide transmembrane transporter activity"/>
    <property type="evidence" value="ECO:0007669"/>
    <property type="project" value="TreeGrafter"/>
</dbReference>
<dbReference type="EMBL" id="CP001779">
    <property type="protein sequence ID" value="ACZ00898.1"/>
    <property type="molecule type" value="Genomic_DNA"/>
</dbReference>
<dbReference type="GO" id="GO:0030313">
    <property type="term" value="C:cell envelope"/>
    <property type="evidence" value="ECO:0007669"/>
    <property type="project" value="UniProtKB-SubCell"/>
</dbReference>
<keyword evidence="3" id="KW-0813">Transport</keyword>
<sequence length="497" mass="58581">MKKILNRLMWILSFFILFMSCFKAEVNTEDKVLVYNLFSTPRTLDPHKFNDNISMQISNSIYEGLLRFDDKGKITGGLAKSYIKEGNKYSFELRDNLKYSDGTEIKLEDIEASLIRALNKAFLSQYASNLFVIKNARPYYEGKVSREDLGIKIENNMLVIELEKDYNYFPYLMTLPVSAPYKEGKYNGPYKLELQTEQEIFISKNENYWRSSEVHVNKVKYVYFKDFSVLNNLIKNEDIDISRVDIELLDSKNINSYYDGRIWYLDYNLVNNEMLKNLHLRKAISLAIDRDAYMKLKNDGSKKAFNLVDELFGYKPDYLIEDFNLELAKFELELAKKELGKDNFKIELLSGNSSIEVKEIQFIQEQLKKNLGLDVEVKTVPFNDRLALIRENKYDIALNTWSAKYKDPVSILERFRYRNKKIEVFEQEKYINLLEEGRIFTENRISKIKEAEKMLLENLIVSPLYFSIENQYISDRITNIVNYPIGSVTDLSYIMWK</sequence>
<evidence type="ECO:0000313" key="6">
    <source>
        <dbReference type="EMBL" id="ACZ00898.1"/>
    </source>
</evidence>
<dbReference type="eggNOG" id="COG4166">
    <property type="taxonomic scope" value="Bacteria"/>
</dbReference>
<dbReference type="InterPro" id="IPR030678">
    <property type="entry name" value="Peptide/Ni-bd"/>
</dbReference>
<dbReference type="Gene3D" id="3.40.190.10">
    <property type="entry name" value="Periplasmic binding protein-like II"/>
    <property type="match status" value="1"/>
</dbReference>
<dbReference type="PROSITE" id="PS51257">
    <property type="entry name" value="PROKAR_LIPOPROTEIN"/>
    <property type="match status" value="1"/>
</dbReference>
<dbReference type="STRING" id="519441.Smon_0416"/>
<reference evidence="6 7" key="1">
    <citation type="journal article" date="2009" name="Stand. Genomic Sci.">
        <title>Complete genome sequence of Streptobacillus moniliformis type strain (9901T).</title>
        <authorList>
            <person name="Nolan M."/>
            <person name="Gronow S."/>
            <person name="Lapidus A."/>
            <person name="Ivanova N."/>
            <person name="Copeland A."/>
            <person name="Lucas S."/>
            <person name="Del Rio T.G."/>
            <person name="Chen F."/>
            <person name="Tice H."/>
            <person name="Pitluck S."/>
            <person name="Cheng J.F."/>
            <person name="Sims D."/>
            <person name="Meincke L."/>
            <person name="Bruce D."/>
            <person name="Goodwin L."/>
            <person name="Brettin T."/>
            <person name="Han C."/>
            <person name="Detter J.C."/>
            <person name="Ovchinikova G."/>
            <person name="Pati A."/>
            <person name="Mavromatis K."/>
            <person name="Mikhailova N."/>
            <person name="Chen A."/>
            <person name="Palaniappan K."/>
            <person name="Land M."/>
            <person name="Hauser L."/>
            <person name="Chang Y.J."/>
            <person name="Jeffries C.D."/>
            <person name="Rohde M."/>
            <person name="Sproer C."/>
            <person name="Goker M."/>
            <person name="Bristow J."/>
            <person name="Eisen J.A."/>
            <person name="Markowitz V."/>
            <person name="Hugenholtz P."/>
            <person name="Kyrpides N.C."/>
            <person name="Klenk H.P."/>
            <person name="Chain P."/>
        </authorList>
    </citation>
    <scope>NUCLEOTIDE SEQUENCE [LARGE SCALE GENOMIC DNA]</scope>
    <source>
        <strain evidence="7">ATCC 14647 / DSM 12112 / NCTC 10651 / 9901</strain>
    </source>
</reference>
<dbReference type="OrthoDB" id="94827at2"/>
<dbReference type="Gene3D" id="3.90.76.10">
    <property type="entry name" value="Dipeptide-binding Protein, Domain 1"/>
    <property type="match status" value="1"/>
</dbReference>
<evidence type="ECO:0000259" key="5">
    <source>
        <dbReference type="Pfam" id="PF00496"/>
    </source>
</evidence>
<accession>D1AX72</accession>
<dbReference type="PANTHER" id="PTHR30290:SF10">
    <property type="entry name" value="PERIPLASMIC OLIGOPEPTIDE-BINDING PROTEIN-RELATED"/>
    <property type="match status" value="1"/>
</dbReference>
<dbReference type="InterPro" id="IPR039424">
    <property type="entry name" value="SBP_5"/>
</dbReference>
<dbReference type="Proteomes" id="UP000002072">
    <property type="component" value="Chromosome"/>
</dbReference>
<comment type="similarity">
    <text evidence="2">Belongs to the bacterial solute-binding protein 5 family.</text>
</comment>
<dbReference type="GO" id="GO:0042597">
    <property type="term" value="C:periplasmic space"/>
    <property type="evidence" value="ECO:0007669"/>
    <property type="project" value="UniProtKB-ARBA"/>
</dbReference>
<name>D1AX72_STRM9</name>
<dbReference type="InterPro" id="IPR000914">
    <property type="entry name" value="SBP_5_dom"/>
</dbReference>
<dbReference type="Pfam" id="PF00496">
    <property type="entry name" value="SBP_bac_5"/>
    <property type="match status" value="1"/>
</dbReference>
<dbReference type="PANTHER" id="PTHR30290">
    <property type="entry name" value="PERIPLASMIC BINDING COMPONENT OF ABC TRANSPORTER"/>
    <property type="match status" value="1"/>
</dbReference>
<evidence type="ECO:0000256" key="1">
    <source>
        <dbReference type="ARBA" id="ARBA00004196"/>
    </source>
</evidence>
<dbReference type="PIRSF" id="PIRSF002741">
    <property type="entry name" value="MppA"/>
    <property type="match status" value="1"/>
</dbReference>
<protein>
    <submittedName>
        <fullName evidence="6">Extracellular solute-binding protein family 5</fullName>
    </submittedName>
</protein>
<dbReference type="HOGENOM" id="CLU_017028_0_4_0"/>
<dbReference type="RefSeq" id="WP_012858455.1">
    <property type="nucleotide sequence ID" value="NC_013515.1"/>
</dbReference>
<keyword evidence="4" id="KW-0732">Signal</keyword>
<keyword evidence="7" id="KW-1185">Reference proteome</keyword>
<evidence type="ECO:0000256" key="4">
    <source>
        <dbReference type="ARBA" id="ARBA00022729"/>
    </source>
</evidence>
<dbReference type="CDD" id="cd08504">
    <property type="entry name" value="PBP2_OppA"/>
    <property type="match status" value="1"/>
</dbReference>
<dbReference type="KEGG" id="smf:Smon_0416"/>
<evidence type="ECO:0000256" key="3">
    <source>
        <dbReference type="ARBA" id="ARBA00022448"/>
    </source>
</evidence>
<organism evidence="6 7">
    <name type="scientific">Streptobacillus moniliformis (strain ATCC 14647 / DSM 12112 / NCTC 10651 / 9901)</name>
    <dbReference type="NCBI Taxonomy" id="519441"/>
    <lineage>
        <taxon>Bacteria</taxon>
        <taxon>Fusobacteriati</taxon>
        <taxon>Fusobacteriota</taxon>
        <taxon>Fusobacteriia</taxon>
        <taxon>Fusobacteriales</taxon>
        <taxon>Leptotrichiaceae</taxon>
        <taxon>Streptobacillus</taxon>
    </lineage>
</organism>